<name>A0A6A4TTJ9_SCOMX</name>
<feature type="region of interest" description="Disordered" evidence="1">
    <location>
        <begin position="19"/>
        <end position="89"/>
    </location>
</feature>
<evidence type="ECO:0000313" key="4">
    <source>
        <dbReference type="Proteomes" id="UP000438429"/>
    </source>
</evidence>
<protein>
    <recommendedName>
        <fullName evidence="5">Secreted protein</fullName>
    </recommendedName>
</protein>
<organism evidence="3 4">
    <name type="scientific">Scophthalmus maximus</name>
    <name type="common">Turbot</name>
    <name type="synonym">Psetta maxima</name>
    <dbReference type="NCBI Taxonomy" id="52904"/>
    <lineage>
        <taxon>Eukaryota</taxon>
        <taxon>Metazoa</taxon>
        <taxon>Chordata</taxon>
        <taxon>Craniata</taxon>
        <taxon>Vertebrata</taxon>
        <taxon>Euteleostomi</taxon>
        <taxon>Actinopterygii</taxon>
        <taxon>Neopterygii</taxon>
        <taxon>Teleostei</taxon>
        <taxon>Neoteleostei</taxon>
        <taxon>Acanthomorphata</taxon>
        <taxon>Carangaria</taxon>
        <taxon>Pleuronectiformes</taxon>
        <taxon>Pleuronectoidei</taxon>
        <taxon>Scophthalmidae</taxon>
        <taxon>Scophthalmus</taxon>
    </lineage>
</organism>
<comment type="caution">
    <text evidence="3">The sequence shown here is derived from an EMBL/GenBank/DDBJ whole genome shotgun (WGS) entry which is preliminary data.</text>
</comment>
<keyword evidence="2" id="KW-0732">Signal</keyword>
<feature type="chain" id="PRO_5025470620" description="Secreted protein" evidence="2">
    <location>
        <begin position="22"/>
        <end position="89"/>
    </location>
</feature>
<proteinExistence type="predicted"/>
<reference evidence="3 4" key="1">
    <citation type="submission" date="2019-06" db="EMBL/GenBank/DDBJ databases">
        <title>Draft genomes of female and male turbot (Scophthalmus maximus).</title>
        <authorList>
            <person name="Xu H."/>
            <person name="Xu X.-W."/>
            <person name="Shao C."/>
            <person name="Chen S."/>
        </authorList>
    </citation>
    <scope>NUCLEOTIDE SEQUENCE [LARGE SCALE GENOMIC DNA]</scope>
    <source>
        <strain evidence="3">Ysfricsl-2016a</strain>
        <tissue evidence="3">Blood</tissue>
    </source>
</reference>
<feature type="signal peptide" evidence="2">
    <location>
        <begin position="1"/>
        <end position="21"/>
    </location>
</feature>
<dbReference type="Proteomes" id="UP000438429">
    <property type="component" value="Unassembled WGS sequence"/>
</dbReference>
<evidence type="ECO:0008006" key="5">
    <source>
        <dbReference type="Google" id="ProtNLM"/>
    </source>
</evidence>
<evidence type="ECO:0000256" key="1">
    <source>
        <dbReference type="SAM" id="MobiDB-lite"/>
    </source>
</evidence>
<sequence length="89" mass="9724">MVASAVFFGVVICWSSSISTANRKRQADQDGQEGASKEEGLGAELGMRSPDPLETQSRSRAVCAETRPTESGVQEQPRTVDSLNHRHRH</sequence>
<accession>A0A6A4TTJ9</accession>
<dbReference type="EMBL" id="VEVO01000001">
    <property type="protein sequence ID" value="KAF0046950.1"/>
    <property type="molecule type" value="Genomic_DNA"/>
</dbReference>
<gene>
    <name evidence="3" type="ORF">F2P81_000583</name>
</gene>
<evidence type="ECO:0000313" key="3">
    <source>
        <dbReference type="EMBL" id="KAF0046950.1"/>
    </source>
</evidence>
<dbReference type="AlphaFoldDB" id="A0A6A4TTJ9"/>
<evidence type="ECO:0000256" key="2">
    <source>
        <dbReference type="SAM" id="SignalP"/>
    </source>
</evidence>
<feature type="compositionally biased region" description="Polar residues" evidence="1">
    <location>
        <begin position="69"/>
        <end position="82"/>
    </location>
</feature>